<dbReference type="InterPro" id="IPR000914">
    <property type="entry name" value="SBP_5_dom"/>
</dbReference>
<feature type="domain" description="Transcriptional regulator SgrR N-terminal HTH" evidence="3">
    <location>
        <begin position="6"/>
        <end position="103"/>
    </location>
</feature>
<keyword evidence="1 4" id="KW-0238">DNA-binding</keyword>
<dbReference type="Proteomes" id="UP000256977">
    <property type="component" value="Unassembled WGS sequence"/>
</dbReference>
<dbReference type="GO" id="GO:0015833">
    <property type="term" value="P:peptide transport"/>
    <property type="evidence" value="ECO:0007669"/>
    <property type="project" value="TreeGrafter"/>
</dbReference>
<dbReference type="AlphaFoldDB" id="A0A3D9IHN7"/>
<dbReference type="Gene3D" id="3.40.190.10">
    <property type="entry name" value="Periplasmic binding protein-like II"/>
    <property type="match status" value="1"/>
</dbReference>
<protein>
    <submittedName>
        <fullName evidence="4">MarR-like DNA-binding transcriptional regulator SgrR of sgrS sRNA</fullName>
    </submittedName>
</protein>
<dbReference type="InterPro" id="IPR025370">
    <property type="entry name" value="SgrR_HTH_N"/>
</dbReference>
<gene>
    <name evidence="4" type="ORF">DFP98_12959</name>
</gene>
<proteinExistence type="predicted"/>
<dbReference type="GO" id="GO:0003677">
    <property type="term" value="F:DNA binding"/>
    <property type="evidence" value="ECO:0007669"/>
    <property type="project" value="UniProtKB-KW"/>
</dbReference>
<dbReference type="SUPFAM" id="SSF53850">
    <property type="entry name" value="Periplasmic binding protein-like II"/>
    <property type="match status" value="1"/>
</dbReference>
<dbReference type="EMBL" id="QRDZ01000029">
    <property type="protein sequence ID" value="RED60646.1"/>
    <property type="molecule type" value="Genomic_DNA"/>
</dbReference>
<evidence type="ECO:0000259" key="2">
    <source>
        <dbReference type="Pfam" id="PF00496"/>
    </source>
</evidence>
<accession>A0A3D9IHN7</accession>
<dbReference type="PANTHER" id="PTHR30290:SF72">
    <property type="entry name" value="HTH-TYPE TRANSCRIPTIONAL REGULATOR SGRR"/>
    <property type="match status" value="1"/>
</dbReference>
<evidence type="ECO:0000256" key="1">
    <source>
        <dbReference type="ARBA" id="ARBA00023125"/>
    </source>
</evidence>
<evidence type="ECO:0000313" key="5">
    <source>
        <dbReference type="Proteomes" id="UP000256977"/>
    </source>
</evidence>
<dbReference type="Gene3D" id="3.10.105.10">
    <property type="entry name" value="Dipeptide-binding Protein, Domain 3"/>
    <property type="match status" value="1"/>
</dbReference>
<comment type="caution">
    <text evidence="4">The sequence shown here is derived from an EMBL/GenBank/DDBJ whole genome shotgun (WGS) entry which is preliminary data.</text>
</comment>
<organism evidence="4 5">
    <name type="scientific">Cohnella phaseoli</name>
    <dbReference type="NCBI Taxonomy" id="456490"/>
    <lineage>
        <taxon>Bacteria</taxon>
        <taxon>Bacillati</taxon>
        <taxon>Bacillota</taxon>
        <taxon>Bacilli</taxon>
        <taxon>Bacillales</taxon>
        <taxon>Paenibacillaceae</taxon>
        <taxon>Cohnella</taxon>
    </lineage>
</organism>
<evidence type="ECO:0000313" key="4">
    <source>
        <dbReference type="EMBL" id="RED60646.1"/>
    </source>
</evidence>
<dbReference type="Pfam" id="PF12793">
    <property type="entry name" value="SgrR_N"/>
    <property type="match status" value="1"/>
</dbReference>
<dbReference type="PANTHER" id="PTHR30290">
    <property type="entry name" value="PERIPLASMIC BINDING COMPONENT OF ABC TRANSPORTER"/>
    <property type="match status" value="1"/>
</dbReference>
<feature type="domain" description="Solute-binding protein family 5" evidence="2">
    <location>
        <begin position="179"/>
        <end position="452"/>
    </location>
</feature>
<name>A0A3D9IHN7_9BACL</name>
<reference evidence="4 5" key="1">
    <citation type="submission" date="2018-07" db="EMBL/GenBank/DDBJ databases">
        <title>Genomic Encyclopedia of Type Strains, Phase III (KMG-III): the genomes of soil and plant-associated and newly described type strains.</title>
        <authorList>
            <person name="Whitman W."/>
        </authorList>
    </citation>
    <scope>NUCLEOTIDE SEQUENCE [LARGE SCALE GENOMIC DNA]</scope>
    <source>
        <strain evidence="4 5">CECT 7287</strain>
    </source>
</reference>
<evidence type="ECO:0000259" key="3">
    <source>
        <dbReference type="Pfam" id="PF12793"/>
    </source>
</evidence>
<dbReference type="InterPro" id="IPR039424">
    <property type="entry name" value="SBP_5"/>
</dbReference>
<dbReference type="GO" id="GO:1904680">
    <property type="term" value="F:peptide transmembrane transporter activity"/>
    <property type="evidence" value="ECO:0007669"/>
    <property type="project" value="TreeGrafter"/>
</dbReference>
<dbReference type="Pfam" id="PF00496">
    <property type="entry name" value="SBP_bac_5"/>
    <property type="match status" value="1"/>
</dbReference>
<sequence length="597" mass="69308">MSLSTEKYLMLLNHFGNRAIVGEEAEATIEEMSGALYCTSRNAKIVIRRLVEERLIQWRSGRGRGNVSRIVFLAEKEPFLVERAQEMARKGEYKQAFELLHEFGAESTTVDRFIMWLNDQFGYQSEPAQGDEMADTLRFPMFEPILTLDPKQVYFSVDAHMMRQLYDRLVEYDASTGMLTPGLAHYWESNPEATEWTFYLRKGVRFHHGRELQAEDVRFTFERLRGNQPSSWLVRTVKDVICVGSRGVRVRLNQPNVIFPRFASSNGMSILPREAEDEAFWSKPSGTGPFRVTSLTNDHCELAAHREYYRGRAHLDRVVIAFMPKETAKHSENAEWRQLLHGKKLYDRRQNDSWDKIEALCRGSMLMMWNSSKDGPQQSMDFRRAFGLFLNRKQMIRDLGEDRIYPARGFRPTLQTPYLNEEMDEREARRLLLKSGYNGEEIVISTYGSNSSDAHWIERRCADFGVNIKLHFTTHASVRKEGVLPSADAMLFCLVFAVEDVCEIENYEQNGNFLKEHLHPDIGEWVKRQIDKTLAAPDPAVRRQLLDAIEDRLREEAHVTFVLHKKLNMYIHPTVKGVGLNSLGWIDFKDIWLEKCD</sequence>
<keyword evidence="5" id="KW-1185">Reference proteome</keyword>
<dbReference type="OrthoDB" id="5894719at2"/>
<dbReference type="RefSeq" id="WP_116064085.1">
    <property type="nucleotide sequence ID" value="NZ_QRDZ01000029.1"/>
</dbReference>